<dbReference type="VEuPathDB" id="AmoebaDB:NF0123370"/>
<dbReference type="VEuPathDB" id="AmoebaDB:NfTy_058070"/>
<dbReference type="AlphaFoldDB" id="A0A6A5BUW5"/>
<feature type="region of interest" description="Disordered" evidence="1">
    <location>
        <begin position="496"/>
        <end position="568"/>
    </location>
</feature>
<feature type="compositionally biased region" description="Low complexity" evidence="1">
    <location>
        <begin position="83"/>
        <end position="98"/>
    </location>
</feature>
<dbReference type="RefSeq" id="XP_044562777.1">
    <property type="nucleotide sequence ID" value="XM_044705788.1"/>
</dbReference>
<keyword evidence="3" id="KW-1185">Reference proteome</keyword>
<reference evidence="2 3" key="1">
    <citation type="journal article" date="2019" name="Sci. Rep.">
        <title>Nanopore sequencing improves the draft genome of the human pathogenic amoeba Naegleria fowleri.</title>
        <authorList>
            <person name="Liechti N."/>
            <person name="Schurch N."/>
            <person name="Bruggmann R."/>
            <person name="Wittwer M."/>
        </authorList>
    </citation>
    <scope>NUCLEOTIDE SEQUENCE [LARGE SCALE GENOMIC DNA]</scope>
    <source>
        <strain evidence="2 3">ATCC 30894</strain>
    </source>
</reference>
<evidence type="ECO:0000256" key="1">
    <source>
        <dbReference type="SAM" id="MobiDB-lite"/>
    </source>
</evidence>
<comment type="caution">
    <text evidence="2">The sequence shown here is derived from an EMBL/GenBank/DDBJ whole genome shotgun (WGS) entry which is preliminary data.</text>
</comment>
<gene>
    <name evidence="2" type="ORF">FDP41_002579</name>
</gene>
<organism evidence="2 3">
    <name type="scientific">Naegleria fowleri</name>
    <name type="common">Brain eating amoeba</name>
    <dbReference type="NCBI Taxonomy" id="5763"/>
    <lineage>
        <taxon>Eukaryota</taxon>
        <taxon>Discoba</taxon>
        <taxon>Heterolobosea</taxon>
        <taxon>Tetramitia</taxon>
        <taxon>Eutetramitia</taxon>
        <taxon>Vahlkampfiidae</taxon>
        <taxon>Naegleria</taxon>
    </lineage>
</organism>
<feature type="compositionally biased region" description="Polar residues" evidence="1">
    <location>
        <begin position="349"/>
        <end position="358"/>
    </location>
</feature>
<accession>A0A6A5BUW5</accession>
<feature type="compositionally biased region" description="Low complexity" evidence="1">
    <location>
        <begin position="337"/>
        <end position="348"/>
    </location>
</feature>
<feature type="region of interest" description="Disordered" evidence="1">
    <location>
        <begin position="166"/>
        <end position="194"/>
    </location>
</feature>
<name>A0A6A5BUW5_NAEFO</name>
<dbReference type="Proteomes" id="UP000444721">
    <property type="component" value="Unassembled WGS sequence"/>
</dbReference>
<feature type="region of interest" description="Disordered" evidence="1">
    <location>
        <begin position="397"/>
        <end position="423"/>
    </location>
</feature>
<protein>
    <submittedName>
        <fullName evidence="2">Uncharacterized protein</fullName>
    </submittedName>
</protein>
<proteinExistence type="predicted"/>
<feature type="region of interest" description="Disordered" evidence="1">
    <location>
        <begin position="26"/>
        <end position="58"/>
    </location>
</feature>
<feature type="compositionally biased region" description="Low complexity" evidence="1">
    <location>
        <begin position="535"/>
        <end position="547"/>
    </location>
</feature>
<dbReference type="GeneID" id="68109797"/>
<feature type="region of interest" description="Disordered" evidence="1">
    <location>
        <begin position="70"/>
        <end position="98"/>
    </location>
</feature>
<feature type="compositionally biased region" description="Low complexity" evidence="1">
    <location>
        <begin position="260"/>
        <end position="274"/>
    </location>
</feature>
<feature type="compositionally biased region" description="Low complexity" evidence="1">
    <location>
        <begin position="225"/>
        <end position="234"/>
    </location>
</feature>
<feature type="region of interest" description="Disordered" evidence="1">
    <location>
        <begin position="225"/>
        <end position="358"/>
    </location>
</feature>
<dbReference type="EMBL" id="VFQX01000030">
    <property type="protein sequence ID" value="KAF0978064.1"/>
    <property type="molecule type" value="Genomic_DNA"/>
</dbReference>
<sequence>MCSSPHLSHACAIAHFSTITSMKTPQASMITNKQHDPPPPQQPQQQHDDDDSPRRDTNNSLLLHSAVVLNNQRKSLPSPPRGTTTTDMSFCSSSSTHSCGRVVDLEPQKEPSCFSTTTTHVDAHSTKSTTNIHQEKLLENTQIQQQKETSSPPSPLLLLLSTTNNTQMQRSGQQQDRPNPSTTTPPLPTFRVESSSCVSNNNISFHTTSKTSLFDHQQLEHVPLPLLHQQLSPPKTTTKDPSKIQRCKSAGNLGAEIKQSPSSRPLSSPLSPSPQQHANTTNTALVIDKNYLDQYGSRKDPPPSNLSSSPSHHEPEGLTTRFRTVPKNHKNNLPPKTSSTTTTGSHTSRLSPPHSSSVIDWSSMHEEKANTIFHAAFSKQQERTRTTSSIIPSLHQDSAFQNNPSLSPSHHHQQPANAHVSTTTLTSMNPSNVVVIDSSSMIHASNDDDSGSSSSSSNRNMIKSSSPCMYYYYSSPQPPTSFSSLSMISSQHEKVVNMPTPSSSSSTTSSPSMINLPSTTSPSITTTTTPPPPITTTSASTTTTSLSTRRKQPLLASSSTHSHSSIIGGNPSPYETHVLFMSNEHASSSSLHKRKTLISKSELLRVLHLPQTQASTVLKCSLSTLKRRFYELKDELGMEKWPQFYDEIRHLPIFPLVYPMSFQFIFNPPKISSKRKKRNVSKNVGNASIFFVDGGGNEEITKEWSQQVISDEEVRNHFFKVCMEMAASSHVTSVASSSTSPNG</sequence>
<feature type="compositionally biased region" description="Polar residues" evidence="1">
    <location>
        <begin position="166"/>
        <end position="177"/>
    </location>
</feature>
<dbReference type="VEuPathDB" id="AmoebaDB:FDP41_002579"/>
<feature type="compositionally biased region" description="Polar residues" evidence="1">
    <location>
        <begin position="275"/>
        <end position="284"/>
    </location>
</feature>
<feature type="compositionally biased region" description="Low complexity" evidence="1">
    <location>
        <begin position="499"/>
        <end position="528"/>
    </location>
</feature>
<evidence type="ECO:0000313" key="3">
    <source>
        <dbReference type="Proteomes" id="UP000444721"/>
    </source>
</evidence>
<evidence type="ECO:0000313" key="2">
    <source>
        <dbReference type="EMBL" id="KAF0978064.1"/>
    </source>
</evidence>